<dbReference type="InterPro" id="IPR028994">
    <property type="entry name" value="Integrin_alpha_N"/>
</dbReference>
<dbReference type="Pfam" id="PF05345">
    <property type="entry name" value="He_PIG"/>
    <property type="match status" value="22"/>
</dbReference>
<feature type="domain" description="Dystroglycan-type cadherin-like" evidence="3">
    <location>
        <begin position="2346"/>
        <end position="2438"/>
    </location>
</feature>
<dbReference type="RefSeq" id="WP_310470580.1">
    <property type="nucleotide sequence ID" value="NZ_CP136522.1"/>
</dbReference>
<feature type="domain" description="Dystroglycan-type cadherin-like" evidence="3">
    <location>
        <begin position="2625"/>
        <end position="2717"/>
    </location>
</feature>
<dbReference type="InterPro" id="IPR057693">
    <property type="entry name" value="DUF7933"/>
</dbReference>
<feature type="domain" description="Dystroglycan-type cadherin-like" evidence="3">
    <location>
        <begin position="1416"/>
        <end position="1508"/>
    </location>
</feature>
<feature type="domain" description="Dystroglycan-type cadherin-like" evidence="3">
    <location>
        <begin position="1323"/>
        <end position="1415"/>
    </location>
</feature>
<feature type="domain" description="Dystroglycan-type cadherin-like" evidence="3">
    <location>
        <begin position="2160"/>
        <end position="2252"/>
    </location>
</feature>
<feature type="domain" description="Dystroglycan-type cadherin-like" evidence="3">
    <location>
        <begin position="2718"/>
        <end position="2810"/>
    </location>
</feature>
<feature type="domain" description="Dystroglycan-type cadherin-like" evidence="3">
    <location>
        <begin position="3183"/>
        <end position="3275"/>
    </location>
</feature>
<feature type="domain" description="Dystroglycan-type cadherin-like" evidence="3">
    <location>
        <begin position="1978"/>
        <end position="2066"/>
    </location>
</feature>
<accession>A0ABZ0K1E4</accession>
<feature type="domain" description="Dystroglycan-type cadherin-like" evidence="3">
    <location>
        <begin position="1695"/>
        <end position="1787"/>
    </location>
</feature>
<dbReference type="PANTHER" id="PTHR21559">
    <property type="entry name" value="DYSTROGLYCAN-RELATED"/>
    <property type="match status" value="1"/>
</dbReference>
<feature type="domain" description="Dystroglycan-type cadherin-like" evidence="3">
    <location>
        <begin position="2997"/>
        <end position="3089"/>
    </location>
</feature>
<feature type="domain" description="Dystroglycan-type cadherin-like" evidence="3">
    <location>
        <begin position="1788"/>
        <end position="1880"/>
    </location>
</feature>
<protein>
    <submittedName>
        <fullName evidence="4">Ig domain-containing protein</fullName>
    </submittedName>
</protein>
<dbReference type="InterPro" id="IPR013783">
    <property type="entry name" value="Ig-like_fold"/>
</dbReference>
<gene>
    <name evidence="4" type="ORF">RGE70_05775</name>
</gene>
<evidence type="ECO:0000256" key="1">
    <source>
        <dbReference type="ARBA" id="ARBA00022729"/>
    </source>
</evidence>
<feature type="chain" id="PRO_5045466900" evidence="2">
    <location>
        <begin position="33"/>
        <end position="4086"/>
    </location>
</feature>
<dbReference type="Gene3D" id="2.60.40.10">
    <property type="entry name" value="Immunoglobulins"/>
    <property type="match status" value="24"/>
</dbReference>
<dbReference type="EMBL" id="CP136522">
    <property type="protein sequence ID" value="WOT06306.1"/>
    <property type="molecule type" value="Genomic_DNA"/>
</dbReference>
<keyword evidence="1 2" id="KW-0732">Signal</keyword>
<feature type="domain" description="Dystroglycan-type cadherin-like" evidence="3">
    <location>
        <begin position="3277"/>
        <end position="3368"/>
    </location>
</feature>
<proteinExistence type="predicted"/>
<keyword evidence="5" id="KW-1185">Reference proteome</keyword>
<dbReference type="Pfam" id="PF13517">
    <property type="entry name" value="FG-GAP_3"/>
    <property type="match status" value="1"/>
</dbReference>
<evidence type="ECO:0000313" key="5">
    <source>
        <dbReference type="Proteomes" id="UP001529491"/>
    </source>
</evidence>
<dbReference type="PANTHER" id="PTHR21559:SF21">
    <property type="entry name" value="DYSTROGLYCAN 1"/>
    <property type="match status" value="1"/>
</dbReference>
<feature type="domain" description="Dystroglycan-type cadherin-like" evidence="3">
    <location>
        <begin position="1509"/>
        <end position="1601"/>
    </location>
</feature>
<feature type="domain" description="Dystroglycan-type cadherin-like" evidence="3">
    <location>
        <begin position="1602"/>
        <end position="1694"/>
    </location>
</feature>
<dbReference type="Proteomes" id="UP001529491">
    <property type="component" value="Chromosome"/>
</dbReference>
<feature type="domain" description="Dystroglycan-type cadherin-like" evidence="3">
    <location>
        <begin position="2811"/>
        <end position="2903"/>
    </location>
</feature>
<feature type="domain" description="Dystroglycan-type cadherin-like" evidence="3">
    <location>
        <begin position="2253"/>
        <end position="2345"/>
    </location>
</feature>
<dbReference type="SMART" id="SM00736">
    <property type="entry name" value="CADG"/>
    <property type="match status" value="23"/>
</dbReference>
<dbReference type="Pfam" id="PF25564">
    <property type="entry name" value="DUF7933"/>
    <property type="match status" value="3"/>
</dbReference>
<dbReference type="InterPro" id="IPR044048">
    <property type="entry name" value="Big_12"/>
</dbReference>
<name>A0ABZ0K1E4_9GAMM</name>
<evidence type="ECO:0000313" key="4">
    <source>
        <dbReference type="EMBL" id="WOT06306.1"/>
    </source>
</evidence>
<dbReference type="InterPro" id="IPR006644">
    <property type="entry name" value="Cadg"/>
</dbReference>
<dbReference type="SUPFAM" id="SSF49313">
    <property type="entry name" value="Cadherin-like"/>
    <property type="match status" value="24"/>
</dbReference>
<feature type="domain" description="Dystroglycan-type cadherin-like" evidence="3">
    <location>
        <begin position="2904"/>
        <end position="2996"/>
    </location>
</feature>
<feature type="domain" description="Dystroglycan-type cadherin-like" evidence="3">
    <location>
        <begin position="2532"/>
        <end position="2624"/>
    </location>
</feature>
<dbReference type="Pfam" id="PF19078">
    <property type="entry name" value="Big_12"/>
    <property type="match status" value="3"/>
</dbReference>
<dbReference type="InterPro" id="IPR013517">
    <property type="entry name" value="FG-GAP"/>
</dbReference>
<evidence type="ECO:0000256" key="2">
    <source>
        <dbReference type="SAM" id="SignalP"/>
    </source>
</evidence>
<dbReference type="InterPro" id="IPR015919">
    <property type="entry name" value="Cadherin-like_sf"/>
</dbReference>
<organism evidence="4 5">
    <name type="scientific">Shewanella youngdeokensis</name>
    <dbReference type="NCBI Taxonomy" id="2999068"/>
    <lineage>
        <taxon>Bacteria</taxon>
        <taxon>Pseudomonadati</taxon>
        <taxon>Pseudomonadota</taxon>
        <taxon>Gammaproteobacteria</taxon>
        <taxon>Alteromonadales</taxon>
        <taxon>Shewanellaceae</taxon>
        <taxon>Shewanella</taxon>
    </lineage>
</organism>
<feature type="domain" description="Dystroglycan-type cadherin-like" evidence="3">
    <location>
        <begin position="2439"/>
        <end position="2531"/>
    </location>
</feature>
<feature type="domain" description="Dystroglycan-type cadherin-like" evidence="3">
    <location>
        <begin position="3090"/>
        <end position="3182"/>
    </location>
</feature>
<feature type="domain" description="Dystroglycan-type cadherin-like" evidence="3">
    <location>
        <begin position="1229"/>
        <end position="1322"/>
    </location>
</feature>
<dbReference type="SUPFAM" id="SSF69318">
    <property type="entry name" value="Integrin alpha N-terminal domain"/>
    <property type="match status" value="2"/>
</dbReference>
<feature type="domain" description="Dystroglycan-type cadherin-like" evidence="3">
    <location>
        <begin position="2067"/>
        <end position="2159"/>
    </location>
</feature>
<feature type="signal peptide" evidence="2">
    <location>
        <begin position="1"/>
        <end position="32"/>
    </location>
</feature>
<evidence type="ECO:0000259" key="3">
    <source>
        <dbReference type="SMART" id="SM00736"/>
    </source>
</evidence>
<sequence length="4086" mass="416343">MLKALKGFTCGFYRTWFIGVLGVSLFSFSAFAADGDLTLDGNLSSATITSNSSTTLNYLLTNTSLTETASAIGFSINLPAGVVISAYTNDSTTCSTGSYTLSAGGGEISASGYQLSPNQSCEFSFNITGEAVEGGSFNIASTNLNSNIGTGTDTSTTLTVNAVGVAASLTMAPSEISVGNISSVTLELTNTLDSFVYGFSGSINLPIGLTLAPLANLRSDCGNYMVLGGSAGDNSVAMSSTYFNNALFAFLPAGSVDVPASCSVSFDVIADIAGNFNLSTTDLSHAAVGIGQASGALSVVKQFVNMSLDPLTVVPGQTANLNVSITNFDRSSNAESITFTDVLGDALSGLVATGLPLTDVCGSGSVLSGTETVVLTNGMLAGGESCDFSIPVSIPANATIGSYTNTASAISSSLNASYPDATNAFRVSNVPTVSFDVVESAITAGSDITLRYVLTNVDSVNAASALSVSTFFGGSSVASIQTLPAANSCGAGSTFTQSNNTDGIYFNVATASLLAGGSCTFDVILTLNEAITSGSYSFSAEEVTATINGNVVAGPSPSTSTAFIVDSAPNMSFSFEEAVLLPGQATSINVALTHSANSSDDATDIEFTLNLGASLTGLVATGLPLVDSCGVGSTLSGSAIVSFSGGALSAGASCSFSIPVQLPVDTVGTFAFTSSTVIAQVAGNTVQKAGGSASVAISGLQFTKSFSDSSIKVGSAGTSVELTYLITNQAGAGDASAIQFTDNISNFIAGANVSSAVLNGFCGASSATSGTTFLVVTNIEVSEGSSCSFTVTLNIPAGTTPGSYRSTSSNASATVAAVNQSVTAATALLSINELTVVTQVDISSPTSESVVNLTIKFSDDVVNFDLSDINVVNGALSNFTGSGSTYSAEVTPSADGDVTIQIPAGSANYALDSAVSNQAAIDIVFAYQSEPLVPTPSLSISSPSSLVANVGPVTYTISYTDVEVVNLRAENISLNATGSASATIAVINGDTSTPTVTLDGLTGAGSLGITIGEGSARYSTNAAPMAGPSEVFAVDTIAPSVTLSASGAVQTAAFIVDILFDENVLNFTEEDISITNATLSDFQVVNAKNYKVTVNATGETNITIKVAENKANDSANNSNTTSNTLNIQYDDLEPSVDISGPSGTVIAPFTLSFMFSEDITGFDINDLVPTNATLSSFTAIDATNYSVIVTPIAQANVVVNIAAGSAVDSALNPSQVANYSVVYDINDAPVISGAPATSVAEDSLYSFTPTVSDDDAGDTLSFSITNKPTWASFNSSNGNLSGTPTNSDVGNTNGIVITVDDGTLSASLSGFNISVTNVNDAPVISGSPATSIAEDSLYSFTPTVSDDDADDTLSFSITNKPTWASFNSSNGNLSGTPTNSDVGTSSGIVITVSDGTVSASLSGFNIAVTNVNDAPVISGTPATSVAEDASYSFTPTVSDDDAGDTLSFSITNKPSWASFNSSNGSLSGTPTNSDVGNTNGIVITVSDGSVSASLSGFNISVTNVNDAPVISGSPATSVAEDSLYSFTPTVSDDDADDTLSFSITNKPTWASFNSSNGSLSGTPTNSDVGTSSGIVITVSDGTLSTSLSGFNISVTNVNDAPVISGTPATSVAEDSLYSFTPTVSDDDAGDTLSFSITNKPTWASFNSSNGNLSGTPTNSDVGTSSGIVITVSDGTLSTSLSGFNISVTNVNDAPVISGAPATNVAEDSVYSFTPTVSDDDAGDTLSFSITNKPTWASFNSSNGNLSGTPTNSDVGTSSGIVLTVSDGSVTAALSGFNISVTNVNDAPVISGAPATSVAEDSVYSFTPTVSDDDAGDTLSFSITNKPSWASFNSSNGSLSGTPTNSDVGTSSGIVITVSDGTLSTSLSGFNISVTNVNDAPVISGSPATSIAEDSLYSFTPTVSDDDADDTLSFSITNKPSWASFNSSNGNLSGTPTNSDVGTSSGIVITVSDGTLSASLSGFNISVTNVNDAPVISGTPATSIAEDSLYSFTPTVSDDDADDTLSFSITNKPSWASFNSSNGNLSGTPTNSDVGTSSGIVITVSDGTLSASLSGFNISVTNVNDAPVISGTPATSVAEDASYSFTPTVSDDDADDTLSFSITNKPSWASFNSSNGNLSGTPTNSDVGSTNGIVITVSDGTVSASLSGFNISVTNVNDVPVISGSPATSIAEDSLYSFTPTVSDDDAGDTLSFSITNKPTWASFNSSNGNLSGTPTNSDVGNTNGIVITVDDGTLSASLSGFNISVTNVNDAPVISGSPATSIAEDSLYSFTPTVSDDDADDTLSFSITNKPTWASFNSSNGNLSGTPTNSDVGNTNGIVITVDDGTVTAALSGFNIAVTNVNDAPVISGAPATSVAEDSLYSFTPTVSDDDADNTLSFSITNKPTWASFNSSNGNLSGTPTNSDVGNTNGIVITVDDGSVTAALSGFNIAVTNVNDAPVISGTPATSVAEDSLYSFTPTVSDDDADDTLSFSITNKPSWASFNSSNGNLSGTPTNSDVGNTNGIVITVSDGTVSTSLSGFNISVTNVNDAPVISGTPATSVAEDASYSFTPTVSDEDADDTLSFSITNKPSWASFNSSNGNLSGTPTNSDVGNTNGIVLTVSDGSVTAALSGFNISVTNVNDAPVISGAPATSVAEDSLYSFTPTVSDDDADDTLSFSVTNKPSWASFNSSNGNLSGTPTNSDVGTSSGIVITVDDGTVSTSLSGFNISVTNVNDAPVISGTPATNVAEDSLYSFTPTVSDDDAGDTLSFSITNKPTWASFNSSNGNLSGTPTNSDVGNTNGIVITVSDGSVTAALSGFNISVTNVNDAPVISGAPATSVAEDSVYSFTPTVSDDDADDTLSFSITNKPSWASFNSSNGNLSGTPTNSDVGSTNGIVITVDDGSVTAALSGFNITVTNVNDAPVISGAPATSVAEDSVYSFTPTVSDEDADDTLSFSITNKPSWASFNSSNGNLSGTPTNSDVGNTNGIVITVDDGSVTAALSGFNIAVTNVNDAPVISGTPATSVAEDASYSFTPTVSDDDAGDTLSFSITNKPSWASFNSSNGNLSGAPTNSDVGTSSGIVITVDDGSVTAALSGFNIAVTNVNDVPVISGTPATSVAEDSVYSFTPTVSDDDADDTLSFSITNKPSWASFNSSNGNLSGTPTNSDVGNTNGIVITVSDGTVSTNLSGFNISVTNVNDAPVISGTPATTVKQDLPYLFTPIVTDDDESDVLNFTILNKPEWANFSSIDGTLSGTPIHSDIGKTQSIVISVSDGTVTSDLSTFAIEVLNVNDAPEITGTPNLTVKQGQLYSFTPTVTDADEADILTYKISNQPSWAQFSMVDGTLSGTPTNDDVGKTADIMISVSDAEVQVDLASFDIEVINVNDDPVFDSEPITEATVLVAYQYNIQVSDVDIDDELTVTLVSAPDWLTLNTLNQLVGTPPVESSDQDYVIEVAVSDDIITEPVIQRFTLSVLQPTDTEVSVIANLSPAPAILAQQVSLVIEINNDGYTAATGVEYKINFAEQLTVSAIPTDCTETADGSINCILVDELAIGDSVRFIVDFVVADIASGYTSVAVEVSGDNLNGDTFNDQADLLLGSEIVDIAGDVVSSTAASVGYVVDMNGDQLNDLLIYLASEQSLQLMLNDGSGQLLPTLKINLEQGVSAMVANDINLDGHIDIVTVGGALQGNRVYLLDNEFTVTDVESLDAVLADFVLLADLDFDGAPELVLAGNYQDSIAIYSGVGTGATIVNSLPISTLVPANLNTKPIAQVQQPQDSDTVINEVAGVNALSLVATSTGEQLLVGVNGQSPVLVSYESGDWLQNSVTALGDELAEIVSTDVDGDNKADLLVLRADGWHLIIDAFGEAYESQVKLPNATTVKVTDLEGDGVTELIFVMPQGVSVWHYFDVEDFRPSAYVIEGESIEHVSLIDLNNNGNLDIVTFDSQTGVSVWYVSDSGTIGPDDVDLSVFASGPSFPKQNEASAMSWSVFNHSEGVATNVQLKINVTEMLNITSYPSNCVLGNIQLTCNLVSIAPGEKKFVDIEVTPQRDEEFQLLGVVSSQEYDLDESNNSVKPRFTVTAPHDGGSLPVWALIFLFLCARQRMHRK</sequence>
<feature type="domain" description="Dystroglycan-type cadherin-like" evidence="3">
    <location>
        <begin position="1881"/>
        <end position="1973"/>
    </location>
</feature>
<reference evidence="4 5" key="1">
    <citation type="submission" date="2023-10" db="EMBL/GenBank/DDBJ databases">
        <title>Complete genome sequence of Shewanella sp. DAU334.</title>
        <authorList>
            <person name="Lee Y.-S."/>
            <person name="Jeong H.-R."/>
            <person name="Hwang E.-J."/>
            <person name="Choi Y.-L."/>
            <person name="Kim G.-D."/>
        </authorList>
    </citation>
    <scope>NUCLEOTIDE SEQUENCE [LARGE SCALE GENOMIC DNA]</scope>
    <source>
        <strain evidence="4 5">DAU334</strain>
    </source>
</reference>